<dbReference type="AlphaFoldDB" id="A0A9P3EXB5"/>
<reference evidence="1 2" key="1">
    <citation type="submission" date="2018-10" db="EMBL/GenBank/DDBJ databases">
        <title>Pan-genome distribution and transcriptional activeness of fungal secondary metabolism genes in Aspergillus section Fumigati.</title>
        <authorList>
            <person name="Takahashi H."/>
            <person name="Umemura M."/>
            <person name="Ninomiya A."/>
            <person name="Kusuya Y."/>
            <person name="Urayama S."/>
            <person name="Shimizu M."/>
            <person name="Watanabe A."/>
            <person name="Kamei K."/>
            <person name="Yaguchi T."/>
            <person name="Hagiwara D."/>
        </authorList>
    </citation>
    <scope>NUCLEOTIDE SEQUENCE [LARGE SCALE GENOMIC DNA]</scope>
    <source>
        <strain evidence="1 2">IFM 55266</strain>
    </source>
</reference>
<evidence type="ECO:0000313" key="1">
    <source>
        <dbReference type="EMBL" id="GIJ91766.1"/>
    </source>
</evidence>
<gene>
    <name evidence="1" type="ORF">Asppvi_010739</name>
</gene>
<comment type="caution">
    <text evidence="1">The sequence shown here is derived from an EMBL/GenBank/DDBJ whole genome shotgun (WGS) entry which is preliminary data.</text>
</comment>
<keyword evidence="2" id="KW-1185">Reference proteome</keyword>
<protein>
    <submittedName>
        <fullName evidence="1">Uncharacterized protein</fullName>
    </submittedName>
</protein>
<dbReference type="Proteomes" id="UP001043456">
    <property type="component" value="Unassembled WGS sequence"/>
</dbReference>
<evidence type="ECO:0000313" key="2">
    <source>
        <dbReference type="Proteomes" id="UP001043456"/>
    </source>
</evidence>
<sequence length="65" mass="6985">MPASIVTSEGSEHSREDPSLMGIIRSHNVFVTVSSSSSKTLADFLSVHRGFKDAHGHKLFMAGQA</sequence>
<name>A0A9P3EXB5_9EURO</name>
<dbReference type="GeneID" id="67009349"/>
<organism evidence="1 2">
    <name type="scientific">Aspergillus pseudoviridinutans</name>
    <dbReference type="NCBI Taxonomy" id="1517512"/>
    <lineage>
        <taxon>Eukaryota</taxon>
        <taxon>Fungi</taxon>
        <taxon>Dikarya</taxon>
        <taxon>Ascomycota</taxon>
        <taxon>Pezizomycotina</taxon>
        <taxon>Eurotiomycetes</taxon>
        <taxon>Eurotiomycetidae</taxon>
        <taxon>Eurotiales</taxon>
        <taxon>Aspergillaceae</taxon>
        <taxon>Aspergillus</taxon>
        <taxon>Aspergillus subgen. Fumigati</taxon>
    </lineage>
</organism>
<dbReference type="RefSeq" id="XP_043162512.1">
    <property type="nucleotide sequence ID" value="XM_043306577.1"/>
</dbReference>
<dbReference type="EMBL" id="BHVY01000008">
    <property type="protein sequence ID" value="GIJ91766.1"/>
    <property type="molecule type" value="Genomic_DNA"/>
</dbReference>
<proteinExistence type="predicted"/>
<accession>A0A9P3EXB5</accession>